<evidence type="ECO:0000313" key="16">
    <source>
        <dbReference type="Proteomes" id="UP000014281"/>
    </source>
</evidence>
<keyword evidence="13" id="KW-0325">Glycoprotein</keyword>
<dbReference type="GO" id="GO:0046872">
    <property type="term" value="F:metal ion binding"/>
    <property type="evidence" value="ECO:0007669"/>
    <property type="project" value="UniProtKB-KW"/>
</dbReference>
<keyword evidence="10" id="KW-0333">Golgi apparatus</keyword>
<evidence type="ECO:0000256" key="13">
    <source>
        <dbReference type="ARBA" id="ARBA00023180"/>
    </source>
</evidence>
<evidence type="ECO:0000256" key="12">
    <source>
        <dbReference type="ARBA" id="ARBA00023157"/>
    </source>
</evidence>
<organism evidence="15 16">
    <name type="scientific">Lacticaseibacillus paracasei subsp. paracasei Lpp122</name>
    <dbReference type="NCBI Taxonomy" id="1256218"/>
    <lineage>
        <taxon>Bacteria</taxon>
        <taxon>Bacillati</taxon>
        <taxon>Bacillota</taxon>
        <taxon>Bacilli</taxon>
        <taxon>Lactobacillales</taxon>
        <taxon>Lactobacillaceae</taxon>
        <taxon>Lacticaseibacillus</taxon>
    </lineage>
</organism>
<evidence type="ECO:0000256" key="5">
    <source>
        <dbReference type="ARBA" id="ARBA00022692"/>
    </source>
</evidence>
<dbReference type="GO" id="GO:0030158">
    <property type="term" value="F:protein xylosyltransferase activity"/>
    <property type="evidence" value="ECO:0007669"/>
    <property type="project" value="InterPro"/>
</dbReference>
<keyword evidence="11" id="KW-0472">Membrane</keyword>
<dbReference type="InterPro" id="IPR043538">
    <property type="entry name" value="XYLT"/>
</dbReference>
<dbReference type="PANTHER" id="PTHR46025">
    <property type="entry name" value="XYLOSYLTRANSFERASE OXT"/>
    <property type="match status" value="1"/>
</dbReference>
<keyword evidence="6" id="KW-0479">Metal-binding</keyword>
<dbReference type="EMBL" id="ANKW01000166">
    <property type="protein sequence ID" value="EPC12166.1"/>
    <property type="molecule type" value="Genomic_DNA"/>
</dbReference>
<comment type="caution">
    <text evidence="15">The sequence shown here is derived from an EMBL/GenBank/DDBJ whole genome shotgun (WGS) entry which is preliminary data.</text>
</comment>
<dbReference type="Pfam" id="PF02485">
    <property type="entry name" value="Branch"/>
    <property type="match status" value="1"/>
</dbReference>
<keyword evidence="9" id="KW-1133">Transmembrane helix</keyword>
<protein>
    <recommendedName>
        <fullName evidence="14">Peptide O-xylosyltransferase</fullName>
    </recommendedName>
</protein>
<proteinExistence type="predicted"/>
<dbReference type="AlphaFoldDB" id="A0A8E0M2H8"/>
<keyword evidence="4 15" id="KW-0808">Transferase</keyword>
<keyword evidence="12" id="KW-1015">Disulfide bond</keyword>
<dbReference type="RefSeq" id="WP_016384004.1">
    <property type="nucleotide sequence ID" value="NZ_ANKW01000166.1"/>
</dbReference>
<evidence type="ECO:0000256" key="8">
    <source>
        <dbReference type="ARBA" id="ARBA00022968"/>
    </source>
</evidence>
<evidence type="ECO:0000256" key="2">
    <source>
        <dbReference type="ARBA" id="ARBA00004648"/>
    </source>
</evidence>
<accession>A0A8E0M2H8</accession>
<keyword evidence="5" id="KW-0812">Transmembrane</keyword>
<dbReference type="GO" id="GO:0050650">
    <property type="term" value="P:chondroitin sulfate proteoglycan biosynthetic process"/>
    <property type="evidence" value="ECO:0007669"/>
    <property type="project" value="TreeGrafter"/>
</dbReference>
<dbReference type="PANTHER" id="PTHR46025:SF3">
    <property type="entry name" value="XYLOSYLTRANSFERASE OXT"/>
    <property type="match status" value="1"/>
</dbReference>
<evidence type="ECO:0000256" key="6">
    <source>
        <dbReference type="ARBA" id="ARBA00022723"/>
    </source>
</evidence>
<dbReference type="GO" id="GO:0015012">
    <property type="term" value="P:heparan sulfate proteoglycan biosynthetic process"/>
    <property type="evidence" value="ECO:0007669"/>
    <property type="project" value="TreeGrafter"/>
</dbReference>
<evidence type="ECO:0000256" key="4">
    <source>
        <dbReference type="ARBA" id="ARBA00022679"/>
    </source>
</evidence>
<dbReference type="Proteomes" id="UP000014281">
    <property type="component" value="Unassembled WGS sequence"/>
</dbReference>
<reference evidence="15 16" key="1">
    <citation type="journal article" date="2013" name="PLoS ONE">
        <title>Lactobacillus paracasei comparative genomics: towards species pan-genome definition and exploitation of diversity.</title>
        <authorList>
            <person name="Smokvina T."/>
            <person name="Wels M."/>
            <person name="Polka J."/>
            <person name="Chervaux C."/>
            <person name="Brisse S."/>
            <person name="Boekhorst J."/>
            <person name="van Hylckama Vlieg J.E."/>
            <person name="Siezen R.J."/>
        </authorList>
    </citation>
    <scope>NUCLEOTIDE SEQUENCE [LARGE SCALE GENOMIC DNA]</scope>
    <source>
        <strain evidence="15 16">Lpp122</strain>
    </source>
</reference>
<gene>
    <name evidence="15" type="ORF">Lpp122_2754</name>
</gene>
<keyword evidence="3" id="KW-0328">Glycosyltransferase</keyword>
<evidence type="ECO:0000256" key="7">
    <source>
        <dbReference type="ARBA" id="ARBA00022824"/>
    </source>
</evidence>
<comment type="subcellular location">
    <subcellularLocation>
        <location evidence="2">Endoplasmic reticulum membrane</location>
        <topology evidence="2">Single-pass type II membrane protein</topology>
    </subcellularLocation>
    <subcellularLocation>
        <location evidence="1">Golgi apparatus membrane</location>
        <topology evidence="1">Single-pass type II membrane protein</topology>
    </subcellularLocation>
</comment>
<keyword evidence="7" id="KW-0256">Endoplasmic reticulum</keyword>
<evidence type="ECO:0000256" key="11">
    <source>
        <dbReference type="ARBA" id="ARBA00023136"/>
    </source>
</evidence>
<sequence length="293" mass="34870">MKHAYLIIANRNPGQLQNLLNTIDDYRNDIYLLIDAKSTIIASKLVTRFSNLNVLKPINIYWGNYSLIQAEINLFKSASYGKYGYYHLISGLDLPLVNQDKIHDFFDSHPNHEFLTYSKANEKKQIQLRVKKHFFINQFRNNTEIMKLYRKIEKNILKVIPVSKRYVDNLGYASNWVTIDHKLVKKIIANEEKIYRLFRNGYLVDELFIPTVINFNPEFKNKIYYSIPVTDNPNEFQGNMRFINWWDGTPYIWKIQDYDKLKGARKMGHLFSRKFDETVDNKIIRLITRDILK</sequence>
<name>A0A8E0M2H8_LACPA</name>
<dbReference type="GO" id="GO:0016020">
    <property type="term" value="C:membrane"/>
    <property type="evidence" value="ECO:0007669"/>
    <property type="project" value="InterPro"/>
</dbReference>
<dbReference type="InterPro" id="IPR003406">
    <property type="entry name" value="Glyco_trans_14"/>
</dbReference>
<keyword evidence="8" id="KW-0735">Signal-anchor</keyword>
<evidence type="ECO:0000313" key="15">
    <source>
        <dbReference type="EMBL" id="EPC12166.1"/>
    </source>
</evidence>
<evidence type="ECO:0000256" key="14">
    <source>
        <dbReference type="ARBA" id="ARBA00042865"/>
    </source>
</evidence>
<evidence type="ECO:0000256" key="3">
    <source>
        <dbReference type="ARBA" id="ARBA00022676"/>
    </source>
</evidence>
<evidence type="ECO:0000256" key="9">
    <source>
        <dbReference type="ARBA" id="ARBA00022989"/>
    </source>
</evidence>
<evidence type="ECO:0000256" key="1">
    <source>
        <dbReference type="ARBA" id="ARBA00004323"/>
    </source>
</evidence>
<evidence type="ECO:0000256" key="10">
    <source>
        <dbReference type="ARBA" id="ARBA00023034"/>
    </source>
</evidence>